<evidence type="ECO:0000313" key="2">
    <source>
        <dbReference type="Proteomes" id="UP001059773"/>
    </source>
</evidence>
<dbReference type="RefSeq" id="WP_256706531.1">
    <property type="nucleotide sequence ID" value="NZ_CP101914.1"/>
</dbReference>
<accession>A0ABY5JPU4</accession>
<reference evidence="1" key="1">
    <citation type="submission" date="2022-07" db="EMBL/GenBank/DDBJ databases">
        <title>FELIX.</title>
        <authorList>
            <person name="Wan K.H."/>
            <person name="Park S."/>
            <person name="Lawrence Q."/>
            <person name="Eichenberger J.P."/>
            <person name="Booth B.W."/>
            <person name="Piaggio A.J."/>
            <person name="Chandler J.C."/>
            <person name="Franklin A.B."/>
            <person name="Celniker S.E."/>
        </authorList>
    </citation>
    <scope>NUCLEOTIDE SEQUENCE</scope>
    <source>
        <strain evidence="1">QA-1986 374</strain>
    </source>
</reference>
<dbReference type="EMBL" id="CP101914">
    <property type="protein sequence ID" value="UUI01106.1"/>
    <property type="molecule type" value="Genomic_DNA"/>
</dbReference>
<evidence type="ECO:0000313" key="1">
    <source>
        <dbReference type="EMBL" id="UUI01106.1"/>
    </source>
</evidence>
<proteinExistence type="predicted"/>
<gene>
    <name evidence="1" type="ORF">NP439_13645</name>
</gene>
<dbReference type="Proteomes" id="UP001059773">
    <property type="component" value="Chromosome"/>
</dbReference>
<sequence length="63" mass="6967">MYNPKGNGKQKTVQQVQFIEGNPTASNGPIRLTTIQWGMKKNPAECSFTLYPTVSQSSVGLFF</sequence>
<protein>
    <submittedName>
        <fullName evidence="1">Uncharacterized protein</fullName>
    </submittedName>
</protein>
<organism evidence="1 2">
    <name type="scientific">Oceanobacillus jeddahense</name>
    <dbReference type="NCBI Taxonomy" id="1462527"/>
    <lineage>
        <taxon>Bacteria</taxon>
        <taxon>Bacillati</taxon>
        <taxon>Bacillota</taxon>
        <taxon>Bacilli</taxon>
        <taxon>Bacillales</taxon>
        <taxon>Bacillaceae</taxon>
        <taxon>Oceanobacillus</taxon>
    </lineage>
</organism>
<keyword evidence="2" id="KW-1185">Reference proteome</keyword>
<name>A0ABY5JPU4_9BACI</name>